<dbReference type="EC" id="3.1.1.1" evidence="4"/>
<keyword evidence="5" id="KW-1185">Reference proteome</keyword>
<accession>A0A1Y5SK26</accession>
<dbReference type="AlphaFoldDB" id="A0A1Y5SK26"/>
<evidence type="ECO:0000256" key="2">
    <source>
        <dbReference type="ARBA" id="ARBA00022801"/>
    </source>
</evidence>
<proteinExistence type="inferred from homology"/>
<dbReference type="OrthoDB" id="9801763at2"/>
<evidence type="ECO:0000259" key="3">
    <source>
        <dbReference type="Pfam" id="PF02230"/>
    </source>
</evidence>
<gene>
    <name evidence="4" type="primary">estB</name>
    <name evidence="4" type="ORF">AQS8620_01655</name>
</gene>
<protein>
    <submittedName>
        <fullName evidence="4">Carboxylesterase 2</fullName>
        <ecNumber evidence="4">3.1.1.1</ecNumber>
    </submittedName>
</protein>
<dbReference type="Gene3D" id="3.40.50.1820">
    <property type="entry name" value="alpha/beta hydrolase"/>
    <property type="match status" value="1"/>
</dbReference>
<dbReference type="EMBL" id="FWFS01000005">
    <property type="protein sequence ID" value="SLN41958.1"/>
    <property type="molecule type" value="Genomic_DNA"/>
</dbReference>
<dbReference type="RefSeq" id="WP_085836353.1">
    <property type="nucleotide sequence ID" value="NZ_FWFS01000005.1"/>
</dbReference>
<sequence>MKLNSKMKDSHSGDIRNVVVFLHGYGADGADLLGLADPLAEHLPDTAFFAPDAPERCVANLMGFQWFPIPYIDGSSEEEMMQGMERSVAELNDYLDEILVDTDLEPENMALVGFSQGTMMSLHVAPRREDAVACVVGFSGRLLQPETLEDEVVSKMPVLLLHGDEDNVVPPESLPLAAEALESAGFSEIFAHVMRGTAHGIAPDGLQVALAFLREKLGYETA</sequence>
<dbReference type="InterPro" id="IPR003140">
    <property type="entry name" value="PLipase/COase/thioEstase"/>
</dbReference>
<organism evidence="4 5">
    <name type="scientific">Aquimixticola soesokkakensis</name>
    <dbReference type="NCBI Taxonomy" id="1519096"/>
    <lineage>
        <taxon>Bacteria</taxon>
        <taxon>Pseudomonadati</taxon>
        <taxon>Pseudomonadota</taxon>
        <taxon>Alphaproteobacteria</taxon>
        <taxon>Rhodobacterales</taxon>
        <taxon>Paracoccaceae</taxon>
        <taxon>Aquimixticola</taxon>
    </lineage>
</organism>
<dbReference type="Proteomes" id="UP000193862">
    <property type="component" value="Unassembled WGS sequence"/>
</dbReference>
<reference evidence="4 5" key="1">
    <citation type="submission" date="2017-03" db="EMBL/GenBank/DDBJ databases">
        <authorList>
            <person name="Afonso C.L."/>
            <person name="Miller P.J."/>
            <person name="Scott M.A."/>
            <person name="Spackman E."/>
            <person name="Goraichik I."/>
            <person name="Dimitrov K.M."/>
            <person name="Suarez D.L."/>
            <person name="Swayne D.E."/>
        </authorList>
    </citation>
    <scope>NUCLEOTIDE SEQUENCE [LARGE SCALE GENOMIC DNA]</scope>
    <source>
        <strain evidence="4 5">CECT 8620</strain>
    </source>
</reference>
<dbReference type="PANTHER" id="PTHR10655:SF17">
    <property type="entry name" value="LYSOPHOSPHOLIPASE-LIKE PROTEIN 1"/>
    <property type="match status" value="1"/>
</dbReference>
<feature type="domain" description="Phospholipase/carboxylesterase/thioesterase" evidence="3">
    <location>
        <begin position="15"/>
        <end position="214"/>
    </location>
</feature>
<evidence type="ECO:0000313" key="5">
    <source>
        <dbReference type="Proteomes" id="UP000193862"/>
    </source>
</evidence>
<dbReference type="PANTHER" id="PTHR10655">
    <property type="entry name" value="LYSOPHOSPHOLIPASE-RELATED"/>
    <property type="match status" value="1"/>
</dbReference>
<dbReference type="InterPro" id="IPR050565">
    <property type="entry name" value="LYPA1-2/EST-like"/>
</dbReference>
<dbReference type="InterPro" id="IPR029058">
    <property type="entry name" value="AB_hydrolase_fold"/>
</dbReference>
<keyword evidence="2 4" id="KW-0378">Hydrolase</keyword>
<comment type="similarity">
    <text evidence="1">Belongs to the AB hydrolase superfamily. AB hydrolase 2 family.</text>
</comment>
<dbReference type="GO" id="GO:0106435">
    <property type="term" value="F:carboxylesterase activity"/>
    <property type="evidence" value="ECO:0007669"/>
    <property type="project" value="UniProtKB-EC"/>
</dbReference>
<dbReference type="SUPFAM" id="SSF53474">
    <property type="entry name" value="alpha/beta-Hydrolases"/>
    <property type="match status" value="1"/>
</dbReference>
<dbReference type="Pfam" id="PF02230">
    <property type="entry name" value="Abhydrolase_2"/>
    <property type="match status" value="1"/>
</dbReference>
<evidence type="ECO:0000256" key="1">
    <source>
        <dbReference type="ARBA" id="ARBA00006499"/>
    </source>
</evidence>
<evidence type="ECO:0000313" key="4">
    <source>
        <dbReference type="EMBL" id="SLN41958.1"/>
    </source>
</evidence>
<name>A0A1Y5SK26_9RHOB</name>